<dbReference type="OrthoDB" id="1658288at2759"/>
<sequence>MAASFESATEPSTILDASLYELQPIREESRIRTPSTFPDELTGHFDDFDSAGQHEPPKRSPTYPFVPPGPSEEHILKSLGRASNVYQRNQKRKVLPPLSRRTVHTVPNLLGPNHIRHSSTIDTNNSASFEDTAVWDQKAILSLGILIGIMLGRLRMNVDDCISEYEVLGAEVFGHSRKCHLRSPFFWPRDKYNFKKLESVVRDVVRRRVPKVAEFPGGRNFAFDENRCRTVVVAFQQQTKAGAEKPYLFRTYKNLRKSNDPEERKLDRNPDMAHDIPIWQVARATSAAPTYFKPPVIDGLEYVDGGFGANNPCAEIYEEVRRMNNNSRRCTSTILSIGTGKNNEARRFKGAGFHRYLNYLNFARKWASDSEQTHLAMLKAKNEVQFDYFRLNVEEGLDSMKLDEWRARGPMRTKLGESIGNFRCSWPKDRFKGSKGAGVGPLNGQRVDRSKEKPRSMQNRTGTTHTNGYASHTGQQAFREPSEQVKDQKHAPDAYDNTPIAHLEHPMEGVTTETSCRQNGHLPIDTGISARQLEYDDENTKIPQWFRHRNSTLESIRKYTKQYLSQPDTMEMIDRCAKLLVDGRRGRAKSDPQRWEKACFGTWYQCRIAGCPRGEKEYERRWQLRKHLLDKHKTEFTRGSECKSKLEDALDSCKIIIH</sequence>
<dbReference type="GO" id="GO:0019369">
    <property type="term" value="P:arachidonate metabolic process"/>
    <property type="evidence" value="ECO:0007669"/>
    <property type="project" value="TreeGrafter"/>
</dbReference>
<dbReference type="InterPro" id="IPR016035">
    <property type="entry name" value="Acyl_Trfase/lysoPLipase"/>
</dbReference>
<dbReference type="PANTHER" id="PTHR24185:SF1">
    <property type="entry name" value="CALCIUM-INDEPENDENT PHOSPHOLIPASE A2-GAMMA"/>
    <property type="match status" value="1"/>
</dbReference>
<comment type="caution">
    <text evidence="4">Lacks conserved residue(s) required for the propagation of feature annotation.</text>
</comment>
<feature type="short sequence motif" description="DGA/G" evidence="4">
    <location>
        <begin position="304"/>
        <end position="306"/>
    </location>
</feature>
<dbReference type="Proteomes" id="UP000664534">
    <property type="component" value="Unassembled WGS sequence"/>
</dbReference>
<dbReference type="GO" id="GO:0016020">
    <property type="term" value="C:membrane"/>
    <property type="evidence" value="ECO:0007669"/>
    <property type="project" value="TreeGrafter"/>
</dbReference>
<name>A0A8H3IDT6_9LECA</name>
<feature type="compositionally biased region" description="Basic and acidic residues" evidence="5">
    <location>
        <begin position="480"/>
        <end position="493"/>
    </location>
</feature>
<proteinExistence type="predicted"/>
<accession>A0A8H3IDT6</accession>
<dbReference type="GO" id="GO:0046486">
    <property type="term" value="P:glycerolipid metabolic process"/>
    <property type="evidence" value="ECO:0007669"/>
    <property type="project" value="UniProtKB-ARBA"/>
</dbReference>
<organism evidence="7 8">
    <name type="scientific">Imshaugia aleurites</name>
    <dbReference type="NCBI Taxonomy" id="172621"/>
    <lineage>
        <taxon>Eukaryota</taxon>
        <taxon>Fungi</taxon>
        <taxon>Dikarya</taxon>
        <taxon>Ascomycota</taxon>
        <taxon>Pezizomycotina</taxon>
        <taxon>Lecanoromycetes</taxon>
        <taxon>OSLEUM clade</taxon>
        <taxon>Lecanoromycetidae</taxon>
        <taxon>Lecanorales</taxon>
        <taxon>Lecanorineae</taxon>
        <taxon>Parmeliaceae</taxon>
        <taxon>Imshaugia</taxon>
    </lineage>
</organism>
<feature type="region of interest" description="Disordered" evidence="5">
    <location>
        <begin position="432"/>
        <end position="499"/>
    </location>
</feature>
<evidence type="ECO:0000256" key="2">
    <source>
        <dbReference type="ARBA" id="ARBA00022963"/>
    </source>
</evidence>
<comment type="caution">
    <text evidence="7">The sequence shown here is derived from an EMBL/GenBank/DDBJ whole genome shotgun (WGS) entry which is preliminary data.</text>
</comment>
<dbReference type="SUPFAM" id="SSF52151">
    <property type="entry name" value="FabD/lysophospholipase-like"/>
    <property type="match status" value="1"/>
</dbReference>
<dbReference type="Gene3D" id="3.40.1090.10">
    <property type="entry name" value="Cytosolic phospholipase A2 catalytic domain"/>
    <property type="match status" value="1"/>
</dbReference>
<feature type="compositionally biased region" description="Polar residues" evidence="5">
    <location>
        <begin position="456"/>
        <end position="476"/>
    </location>
</feature>
<dbReference type="PANTHER" id="PTHR24185">
    <property type="entry name" value="CALCIUM-INDEPENDENT PHOSPHOLIPASE A2-GAMMA"/>
    <property type="match status" value="1"/>
</dbReference>
<evidence type="ECO:0000313" key="7">
    <source>
        <dbReference type="EMBL" id="CAF9912275.1"/>
    </source>
</evidence>
<feature type="domain" description="PNPLA" evidence="6">
    <location>
        <begin position="143"/>
        <end position="317"/>
    </location>
</feature>
<protein>
    <recommendedName>
        <fullName evidence="6">PNPLA domain-containing protein</fullName>
    </recommendedName>
</protein>
<dbReference type="AlphaFoldDB" id="A0A8H3IDT6"/>
<feature type="active site" description="Nucleophile" evidence="4">
    <location>
        <position position="176"/>
    </location>
</feature>
<keyword evidence="1 4" id="KW-0378">Hydrolase</keyword>
<evidence type="ECO:0000256" key="3">
    <source>
        <dbReference type="ARBA" id="ARBA00023098"/>
    </source>
</evidence>
<keyword evidence="2 4" id="KW-0442">Lipid degradation</keyword>
<evidence type="ECO:0000256" key="5">
    <source>
        <dbReference type="SAM" id="MobiDB-lite"/>
    </source>
</evidence>
<dbReference type="PROSITE" id="PS51635">
    <property type="entry name" value="PNPLA"/>
    <property type="match status" value="1"/>
</dbReference>
<keyword evidence="8" id="KW-1185">Reference proteome</keyword>
<dbReference type="GO" id="GO:0047499">
    <property type="term" value="F:calcium-independent phospholipase A2 activity"/>
    <property type="evidence" value="ECO:0007669"/>
    <property type="project" value="TreeGrafter"/>
</dbReference>
<feature type="compositionally biased region" description="Basic and acidic residues" evidence="5">
    <location>
        <begin position="446"/>
        <end position="455"/>
    </location>
</feature>
<evidence type="ECO:0000256" key="4">
    <source>
        <dbReference type="PROSITE-ProRule" id="PRU01161"/>
    </source>
</evidence>
<evidence type="ECO:0000313" key="8">
    <source>
        <dbReference type="Proteomes" id="UP000664534"/>
    </source>
</evidence>
<dbReference type="GO" id="GO:0016042">
    <property type="term" value="P:lipid catabolic process"/>
    <property type="evidence" value="ECO:0007669"/>
    <property type="project" value="UniProtKB-UniRule"/>
</dbReference>
<keyword evidence="3 4" id="KW-0443">Lipid metabolism</keyword>
<feature type="region of interest" description="Disordered" evidence="5">
    <location>
        <begin position="26"/>
        <end position="70"/>
    </location>
</feature>
<dbReference type="Pfam" id="PF01734">
    <property type="entry name" value="Patatin"/>
    <property type="match status" value="1"/>
</dbReference>
<gene>
    <name evidence="7" type="ORF">IMSHALPRED_000271</name>
</gene>
<feature type="active site" description="Proton acceptor" evidence="4">
    <location>
        <position position="304"/>
    </location>
</feature>
<evidence type="ECO:0000256" key="1">
    <source>
        <dbReference type="ARBA" id="ARBA00022801"/>
    </source>
</evidence>
<dbReference type="InterPro" id="IPR002641">
    <property type="entry name" value="PNPLA_dom"/>
</dbReference>
<dbReference type="EMBL" id="CAJPDT010000010">
    <property type="protein sequence ID" value="CAF9912275.1"/>
    <property type="molecule type" value="Genomic_DNA"/>
</dbReference>
<reference evidence="7" key="1">
    <citation type="submission" date="2021-03" db="EMBL/GenBank/DDBJ databases">
        <authorList>
            <person name="Tagirdzhanova G."/>
        </authorList>
    </citation>
    <scope>NUCLEOTIDE SEQUENCE</scope>
</reference>
<evidence type="ECO:0000259" key="6">
    <source>
        <dbReference type="PROSITE" id="PS51635"/>
    </source>
</evidence>